<gene>
    <name evidence="2" type="ordered locus">swp_4736</name>
</gene>
<reference evidence="2 3" key="1">
    <citation type="journal article" date="2008" name="PLoS ONE">
        <title>Environmental adaptation: genomic analysis of the piezotolerant and psychrotolerant deep-sea iron reducing bacterium Shewanella piezotolerans WP3.</title>
        <authorList>
            <person name="Wang F."/>
            <person name="Wang J."/>
            <person name="Jian H."/>
            <person name="Zhang B."/>
            <person name="Li S."/>
            <person name="Wang F."/>
            <person name="Zeng X."/>
            <person name="Gao L."/>
            <person name="Bartlett D.H."/>
            <person name="Yu J."/>
            <person name="Hu S."/>
            <person name="Xiao X."/>
        </authorList>
    </citation>
    <scope>NUCLEOTIDE SEQUENCE [LARGE SCALE GENOMIC DNA]</scope>
    <source>
        <strain evidence="3">WP3 / JCM 13877</strain>
    </source>
</reference>
<name>B8CTX4_SHEPW</name>
<evidence type="ECO:0000313" key="2">
    <source>
        <dbReference type="EMBL" id="ACJ31368.1"/>
    </source>
</evidence>
<sequence>MSCQVSTTSNLLVVMIKASQWLAFLLPKIGMVGLSSIAKMH</sequence>
<dbReference type="KEGG" id="swp:swp_4736"/>
<keyword evidence="1" id="KW-1133">Transmembrane helix</keyword>
<dbReference type="STRING" id="225849.swp_4736"/>
<keyword evidence="1" id="KW-0812">Transmembrane</keyword>
<accession>B8CTX4</accession>
<dbReference type="HOGENOM" id="CLU_3276597_0_0_6"/>
<keyword evidence="1" id="KW-0472">Membrane</keyword>
<organism evidence="2 3">
    <name type="scientific">Shewanella piezotolerans (strain WP3 / JCM 13877)</name>
    <dbReference type="NCBI Taxonomy" id="225849"/>
    <lineage>
        <taxon>Bacteria</taxon>
        <taxon>Pseudomonadati</taxon>
        <taxon>Pseudomonadota</taxon>
        <taxon>Gammaproteobacteria</taxon>
        <taxon>Alteromonadales</taxon>
        <taxon>Shewanellaceae</taxon>
        <taxon>Shewanella</taxon>
    </lineage>
</organism>
<evidence type="ECO:0000313" key="3">
    <source>
        <dbReference type="Proteomes" id="UP000000753"/>
    </source>
</evidence>
<keyword evidence="3" id="KW-1185">Reference proteome</keyword>
<dbReference type="EMBL" id="CP000472">
    <property type="protein sequence ID" value="ACJ31368.1"/>
    <property type="molecule type" value="Genomic_DNA"/>
</dbReference>
<proteinExistence type="predicted"/>
<feature type="transmembrane region" description="Helical" evidence="1">
    <location>
        <begin position="20"/>
        <end position="38"/>
    </location>
</feature>
<dbReference type="Proteomes" id="UP000000753">
    <property type="component" value="Chromosome"/>
</dbReference>
<dbReference type="AlphaFoldDB" id="B8CTX4"/>
<evidence type="ECO:0000256" key="1">
    <source>
        <dbReference type="SAM" id="Phobius"/>
    </source>
</evidence>
<protein>
    <submittedName>
        <fullName evidence="2">Uncharacterized protein</fullName>
    </submittedName>
</protein>